<proteinExistence type="inferred from homology"/>
<sequence length="166" mass="18912">MRPMMMMYFHFRIEEILLFKNWLPESVPVFIATNVAIVLLAISFHLIQLTRFTSESSRLIFNSKKRSGRNGVSESTDLATEHSQCQCPVQQSNARQSSNQLWSLDHIISTALFFIESFLALSLMMIAMTYNVAYFGSLLLGHATGYFFFGCLSEKFDLNDGSFCCC</sequence>
<dbReference type="PANTHER" id="PTHR12483:SF43">
    <property type="entry name" value="COPPER TRANSPORT PROTEIN"/>
    <property type="match status" value="1"/>
</dbReference>
<keyword evidence="4" id="KW-0187">Copper transport</keyword>
<evidence type="ECO:0000256" key="2">
    <source>
        <dbReference type="ARBA" id="ARBA00022989"/>
    </source>
</evidence>
<dbReference type="AlphaFoldDB" id="A0ABD6EE55"/>
<keyword evidence="4" id="KW-0186">Copper</keyword>
<comment type="similarity">
    <text evidence="4">Belongs to the copper transporter (Ctr) (TC 1.A.56) family. SLC31A subfamily.</text>
</comment>
<comment type="caution">
    <text evidence="5">The sequence shown here is derived from an EMBL/GenBank/DDBJ whole genome shotgun (WGS) entry which is preliminary data.</text>
</comment>
<keyword evidence="4" id="KW-0813">Transport</keyword>
<feature type="transmembrane region" description="Helical" evidence="4">
    <location>
        <begin position="132"/>
        <end position="152"/>
    </location>
</feature>
<dbReference type="Proteomes" id="UP001608902">
    <property type="component" value="Unassembled WGS sequence"/>
</dbReference>
<keyword evidence="6" id="KW-1185">Reference proteome</keyword>
<feature type="transmembrane region" description="Helical" evidence="4">
    <location>
        <begin position="107"/>
        <end position="126"/>
    </location>
</feature>
<protein>
    <recommendedName>
        <fullName evidence="4">Copper transport protein</fullName>
    </recommendedName>
</protein>
<evidence type="ECO:0000313" key="5">
    <source>
        <dbReference type="EMBL" id="MFH4978278.1"/>
    </source>
</evidence>
<keyword evidence="1 4" id="KW-0812">Transmembrane</keyword>
<dbReference type="Pfam" id="PF04145">
    <property type="entry name" value="Ctr"/>
    <property type="match status" value="1"/>
</dbReference>
<dbReference type="GO" id="GO:0016020">
    <property type="term" value="C:membrane"/>
    <property type="evidence" value="ECO:0007669"/>
    <property type="project" value="UniProtKB-SubCell"/>
</dbReference>
<comment type="subcellular location">
    <subcellularLocation>
        <location evidence="4">Membrane</location>
        <topology evidence="4">Multi-pass membrane protein</topology>
    </subcellularLocation>
</comment>
<dbReference type="EMBL" id="JBGFUD010003043">
    <property type="protein sequence ID" value="MFH4978278.1"/>
    <property type="molecule type" value="Genomic_DNA"/>
</dbReference>
<dbReference type="InterPro" id="IPR007274">
    <property type="entry name" value="Cop_transporter"/>
</dbReference>
<evidence type="ECO:0000256" key="4">
    <source>
        <dbReference type="RuleBase" id="RU367022"/>
    </source>
</evidence>
<dbReference type="PANTHER" id="PTHR12483">
    <property type="entry name" value="SOLUTE CARRIER FAMILY 31 COPPER TRANSPORTERS"/>
    <property type="match status" value="1"/>
</dbReference>
<evidence type="ECO:0000256" key="1">
    <source>
        <dbReference type="ARBA" id="ARBA00022692"/>
    </source>
</evidence>
<name>A0ABD6EE55_9BILA</name>
<keyword evidence="3 4" id="KW-0472">Membrane</keyword>
<keyword evidence="4" id="KW-0406">Ion transport</keyword>
<evidence type="ECO:0000313" key="6">
    <source>
        <dbReference type="Proteomes" id="UP001608902"/>
    </source>
</evidence>
<gene>
    <name evidence="5" type="ORF">AB6A40_004987</name>
</gene>
<keyword evidence="2 4" id="KW-1133">Transmembrane helix</keyword>
<dbReference type="GO" id="GO:0005375">
    <property type="term" value="F:copper ion transmembrane transporter activity"/>
    <property type="evidence" value="ECO:0007669"/>
    <property type="project" value="UniProtKB-UniRule"/>
</dbReference>
<organism evidence="5 6">
    <name type="scientific">Gnathostoma spinigerum</name>
    <dbReference type="NCBI Taxonomy" id="75299"/>
    <lineage>
        <taxon>Eukaryota</taxon>
        <taxon>Metazoa</taxon>
        <taxon>Ecdysozoa</taxon>
        <taxon>Nematoda</taxon>
        <taxon>Chromadorea</taxon>
        <taxon>Rhabditida</taxon>
        <taxon>Spirurina</taxon>
        <taxon>Gnathostomatomorpha</taxon>
        <taxon>Gnathostomatoidea</taxon>
        <taxon>Gnathostomatidae</taxon>
        <taxon>Gnathostoma</taxon>
    </lineage>
</organism>
<reference evidence="5 6" key="1">
    <citation type="submission" date="2024-08" db="EMBL/GenBank/DDBJ databases">
        <title>Gnathostoma spinigerum genome.</title>
        <authorList>
            <person name="Gonzalez-Bertolin B."/>
            <person name="Monzon S."/>
            <person name="Zaballos A."/>
            <person name="Jimenez P."/>
            <person name="Dekumyoy P."/>
            <person name="Varona S."/>
            <person name="Cuesta I."/>
            <person name="Sumanam S."/>
            <person name="Adisakwattana P."/>
            <person name="Gasser R.B."/>
            <person name="Hernandez-Gonzalez A."/>
            <person name="Young N.D."/>
            <person name="Perteguer M.J."/>
        </authorList>
    </citation>
    <scope>NUCLEOTIDE SEQUENCE [LARGE SCALE GENOMIC DNA]</scope>
    <source>
        <strain evidence="5">AL3</strain>
        <tissue evidence="5">Liver</tissue>
    </source>
</reference>
<accession>A0ABD6EE55</accession>
<feature type="transmembrane region" description="Helical" evidence="4">
    <location>
        <begin position="27"/>
        <end position="47"/>
    </location>
</feature>
<evidence type="ECO:0000256" key="3">
    <source>
        <dbReference type="ARBA" id="ARBA00023136"/>
    </source>
</evidence>